<proteinExistence type="predicted"/>
<name>A0A146M4P8_LYGHE</name>
<feature type="compositionally biased region" description="Pro residues" evidence="1">
    <location>
        <begin position="1"/>
        <end position="21"/>
    </location>
</feature>
<feature type="region of interest" description="Disordered" evidence="1">
    <location>
        <begin position="1"/>
        <end position="117"/>
    </location>
</feature>
<feature type="non-terminal residue" evidence="2">
    <location>
        <position position="133"/>
    </location>
</feature>
<sequence>TITYPKPSPFKPFVPSQPPTYRPSTIGNVITSQPTKNGYSYPTPRPPFTYATQSSNVGEVYHPRPSVSTSNQYLPPRTTLEPNLETGESGTGPVIRPPPYKPQPPNGGSPNEPIGNVVSPYGGCAAALKCVQE</sequence>
<feature type="non-terminal residue" evidence="2">
    <location>
        <position position="1"/>
    </location>
</feature>
<protein>
    <submittedName>
        <fullName evidence="2">Uncharacterized protein</fullName>
    </submittedName>
</protein>
<accession>A0A146M4P8</accession>
<organism evidence="2">
    <name type="scientific">Lygus hesperus</name>
    <name type="common">Western plant bug</name>
    <dbReference type="NCBI Taxonomy" id="30085"/>
    <lineage>
        <taxon>Eukaryota</taxon>
        <taxon>Metazoa</taxon>
        <taxon>Ecdysozoa</taxon>
        <taxon>Arthropoda</taxon>
        <taxon>Hexapoda</taxon>
        <taxon>Insecta</taxon>
        <taxon>Pterygota</taxon>
        <taxon>Neoptera</taxon>
        <taxon>Paraneoptera</taxon>
        <taxon>Hemiptera</taxon>
        <taxon>Heteroptera</taxon>
        <taxon>Panheteroptera</taxon>
        <taxon>Cimicomorpha</taxon>
        <taxon>Miridae</taxon>
        <taxon>Mirini</taxon>
        <taxon>Lygus</taxon>
    </lineage>
</organism>
<dbReference type="AlphaFoldDB" id="A0A146M4P8"/>
<dbReference type="EMBL" id="GDHC01004893">
    <property type="protein sequence ID" value="JAQ13736.1"/>
    <property type="molecule type" value="Transcribed_RNA"/>
</dbReference>
<reference evidence="2" key="1">
    <citation type="journal article" date="2016" name="Gigascience">
        <title>De novo construction of an expanded transcriptome assembly for the western tarnished plant bug, Lygus hesperus.</title>
        <authorList>
            <person name="Tassone E.E."/>
            <person name="Geib S.M."/>
            <person name="Hall B."/>
            <person name="Fabrick J.A."/>
            <person name="Brent C.S."/>
            <person name="Hull J.J."/>
        </authorList>
    </citation>
    <scope>NUCLEOTIDE SEQUENCE</scope>
</reference>
<feature type="compositionally biased region" description="Polar residues" evidence="1">
    <location>
        <begin position="22"/>
        <end position="40"/>
    </location>
</feature>
<feature type="compositionally biased region" description="Pro residues" evidence="1">
    <location>
        <begin position="95"/>
        <end position="107"/>
    </location>
</feature>
<gene>
    <name evidence="2" type="ORF">g.33010</name>
</gene>
<evidence type="ECO:0000313" key="2">
    <source>
        <dbReference type="EMBL" id="JAQ13736.1"/>
    </source>
</evidence>
<evidence type="ECO:0000256" key="1">
    <source>
        <dbReference type="SAM" id="MobiDB-lite"/>
    </source>
</evidence>